<dbReference type="SMART" id="SM00935">
    <property type="entry name" value="OmpH"/>
    <property type="match status" value="1"/>
</dbReference>
<dbReference type="AlphaFoldDB" id="A0A850T5W6"/>
<comment type="similarity">
    <text evidence="1">Belongs to the Skp family.</text>
</comment>
<accession>A0A850T5W6</accession>
<evidence type="ECO:0000313" key="5">
    <source>
        <dbReference type="EMBL" id="NWH04335.1"/>
    </source>
</evidence>
<evidence type="ECO:0000256" key="2">
    <source>
        <dbReference type="ARBA" id="ARBA00022729"/>
    </source>
</evidence>
<sequence>MKKRIIVPAVLIVAAMFTCSAFAADPAKVGVVSFEKILKESSAGKVMQKDLKAKLDELQAKLQAEEKKVQEMSAALEREELVLSAEKKLERQRELRDNADDLKKMNADYTQEMKILQRKRINQIQKDVFEITNKLGKSQGYLLIIEKKVAGVIYAADTVDVTDAVIKEYNSIYAQKK</sequence>
<dbReference type="GO" id="GO:0051082">
    <property type="term" value="F:unfolded protein binding"/>
    <property type="evidence" value="ECO:0007669"/>
    <property type="project" value="InterPro"/>
</dbReference>
<organism evidence="5 6">
    <name type="scientific">Desulfobacter latus</name>
    <dbReference type="NCBI Taxonomy" id="2292"/>
    <lineage>
        <taxon>Bacteria</taxon>
        <taxon>Pseudomonadati</taxon>
        <taxon>Thermodesulfobacteriota</taxon>
        <taxon>Desulfobacteria</taxon>
        <taxon>Desulfobacterales</taxon>
        <taxon>Desulfobacteraceae</taxon>
        <taxon>Desulfobacter</taxon>
    </lineage>
</organism>
<feature type="chain" id="PRO_5032684632" evidence="4">
    <location>
        <begin position="24"/>
        <end position="177"/>
    </location>
</feature>
<evidence type="ECO:0000256" key="3">
    <source>
        <dbReference type="SAM" id="Coils"/>
    </source>
</evidence>
<dbReference type="SUPFAM" id="SSF111384">
    <property type="entry name" value="OmpH-like"/>
    <property type="match status" value="1"/>
</dbReference>
<dbReference type="InterPro" id="IPR005632">
    <property type="entry name" value="Chaperone_Skp"/>
</dbReference>
<keyword evidence="3" id="KW-0175">Coiled coil</keyword>
<dbReference type="GO" id="GO:0050821">
    <property type="term" value="P:protein stabilization"/>
    <property type="evidence" value="ECO:0007669"/>
    <property type="project" value="TreeGrafter"/>
</dbReference>
<dbReference type="Proteomes" id="UP000553343">
    <property type="component" value="Unassembled WGS sequence"/>
</dbReference>
<name>A0A850T5W6_9BACT</name>
<reference evidence="5 6" key="1">
    <citation type="submission" date="2020-06" db="EMBL/GenBank/DDBJ databases">
        <title>High-quality draft genome of sulfate reducer Desulfobacter latus type strain AcrS2 isolated from marine sediment.</title>
        <authorList>
            <person name="Hoppe M."/>
            <person name="Larsen C.K."/>
            <person name="Marshall I.P.G."/>
            <person name="Schramm A."/>
            <person name="Marietou A.G."/>
        </authorList>
    </citation>
    <scope>NUCLEOTIDE SEQUENCE [LARGE SCALE GENOMIC DNA]</scope>
    <source>
        <strain evidence="5 6">AcRS2</strain>
    </source>
</reference>
<keyword evidence="2 4" id="KW-0732">Signal</keyword>
<evidence type="ECO:0000313" key="6">
    <source>
        <dbReference type="Proteomes" id="UP000553343"/>
    </source>
</evidence>
<feature type="coiled-coil region" evidence="3">
    <location>
        <begin position="48"/>
        <end position="119"/>
    </location>
</feature>
<feature type="signal peptide" evidence="4">
    <location>
        <begin position="1"/>
        <end position="23"/>
    </location>
</feature>
<dbReference type="EMBL" id="JACADJ010000010">
    <property type="protein sequence ID" value="NWH04335.1"/>
    <property type="molecule type" value="Genomic_DNA"/>
</dbReference>
<keyword evidence="6" id="KW-1185">Reference proteome</keyword>
<evidence type="ECO:0000256" key="4">
    <source>
        <dbReference type="SAM" id="SignalP"/>
    </source>
</evidence>
<gene>
    <name evidence="5" type="ORF">HXW94_04920</name>
</gene>
<dbReference type="PANTHER" id="PTHR35089:SF1">
    <property type="entry name" value="CHAPERONE PROTEIN SKP"/>
    <property type="match status" value="1"/>
</dbReference>
<dbReference type="PANTHER" id="PTHR35089">
    <property type="entry name" value="CHAPERONE PROTEIN SKP"/>
    <property type="match status" value="1"/>
</dbReference>
<proteinExistence type="inferred from homology"/>
<dbReference type="InterPro" id="IPR024930">
    <property type="entry name" value="Skp_dom_sf"/>
</dbReference>
<dbReference type="RefSeq" id="WP_178365788.1">
    <property type="nucleotide sequence ID" value="NZ_JACADJ010000010.1"/>
</dbReference>
<dbReference type="Gene3D" id="3.30.910.20">
    <property type="entry name" value="Skp domain"/>
    <property type="match status" value="1"/>
</dbReference>
<evidence type="ECO:0000256" key="1">
    <source>
        <dbReference type="ARBA" id="ARBA00009091"/>
    </source>
</evidence>
<comment type="caution">
    <text evidence="5">The sequence shown here is derived from an EMBL/GenBank/DDBJ whole genome shotgun (WGS) entry which is preliminary data.</text>
</comment>
<dbReference type="GO" id="GO:0005829">
    <property type="term" value="C:cytosol"/>
    <property type="evidence" value="ECO:0007669"/>
    <property type="project" value="TreeGrafter"/>
</dbReference>
<dbReference type="Pfam" id="PF03938">
    <property type="entry name" value="OmpH"/>
    <property type="match status" value="1"/>
</dbReference>
<protein>
    <submittedName>
        <fullName evidence="5">OmpH family outer membrane protein</fullName>
    </submittedName>
</protein>